<dbReference type="AlphaFoldDB" id="A0A494YSD4"/>
<evidence type="ECO:0000259" key="1">
    <source>
        <dbReference type="Pfam" id="PF13643"/>
    </source>
</evidence>
<gene>
    <name evidence="2" type="ORF">D8M03_16950</name>
</gene>
<protein>
    <recommendedName>
        <fullName evidence="1">DUF4145 domain-containing protein</fullName>
    </recommendedName>
</protein>
<comment type="caution">
    <text evidence="2">The sequence shown here is derived from an EMBL/GenBank/DDBJ whole genome shotgun (WGS) entry which is preliminary data.</text>
</comment>
<organism evidence="2 3">
    <name type="scientific">Ureibacillus endophyticus</name>
    <dbReference type="NCBI Taxonomy" id="1978490"/>
    <lineage>
        <taxon>Bacteria</taxon>
        <taxon>Bacillati</taxon>
        <taxon>Bacillota</taxon>
        <taxon>Bacilli</taxon>
        <taxon>Bacillales</taxon>
        <taxon>Caryophanaceae</taxon>
        <taxon>Ureibacillus</taxon>
    </lineage>
</organism>
<sequence length="343" mass="38706">MNEMINRVIIESNRGDKSFILIKGNLLRDDGDLIVVNTYEDMNGNIIGDFSQIVKEQFHLANAKERTIFFLENGGSVNLIESSSDTSIRILILHSRLREGEPISKELYEKLIKGLFSALVSLEVSGYRFSTISLPVLLRKGISHIHNEAAAILIQHAVKWLKTSKYTNTIRYYVYEKGDQNKWNDAIEQTLGRSVVNATIDEQVSKLRIYLLALIYSFPKDEAVYQDTLVPLQNALNRELISPEVVAAFGRKLAESLCEKMTGNTNVSFNVNLSTLKKEGNLDPFFLQCLYQIKAYGNTSIHRSNPIYGSDTLTLDDLKILLIILKKILLAYQLQLSPASGEI</sequence>
<dbReference type="OrthoDB" id="9255479at2"/>
<evidence type="ECO:0000313" key="3">
    <source>
        <dbReference type="Proteomes" id="UP000272238"/>
    </source>
</evidence>
<reference evidence="2 3" key="1">
    <citation type="journal article" date="2016" name="Antonie Van Leeuwenhoek">
        <title>Lysinibacillus endophyticus sp. nov., an indole-3-acetic acid producing endophytic bacterium isolated from corn root (Zea mays cv. Xinken-5).</title>
        <authorList>
            <person name="Yu J."/>
            <person name="Guan X."/>
            <person name="Liu C."/>
            <person name="Xiang W."/>
            <person name="Yu Z."/>
            <person name="Liu X."/>
            <person name="Wang G."/>
        </authorList>
    </citation>
    <scope>NUCLEOTIDE SEQUENCE [LARGE SCALE GENOMIC DNA]</scope>
    <source>
        <strain evidence="2 3">DSM 100506</strain>
    </source>
</reference>
<name>A0A494YSD4_9BACL</name>
<accession>A0A494YSD4</accession>
<dbReference type="Proteomes" id="UP000272238">
    <property type="component" value="Unassembled WGS sequence"/>
</dbReference>
<proteinExistence type="predicted"/>
<dbReference type="RefSeq" id="WP_121215979.1">
    <property type="nucleotide sequence ID" value="NZ_JAMYWW010000001.1"/>
</dbReference>
<keyword evidence="3" id="KW-1185">Reference proteome</keyword>
<dbReference type="Pfam" id="PF13643">
    <property type="entry name" value="DUF4145"/>
    <property type="match status" value="1"/>
</dbReference>
<dbReference type="InterPro" id="IPR025285">
    <property type="entry name" value="DUF4145"/>
</dbReference>
<evidence type="ECO:0000313" key="2">
    <source>
        <dbReference type="EMBL" id="RKQ12472.1"/>
    </source>
</evidence>
<feature type="domain" description="DUF4145" evidence="1">
    <location>
        <begin position="243"/>
        <end position="317"/>
    </location>
</feature>
<dbReference type="EMBL" id="RBZN01000083">
    <property type="protein sequence ID" value="RKQ12472.1"/>
    <property type="molecule type" value="Genomic_DNA"/>
</dbReference>